<feature type="transmembrane region" description="Helical" evidence="2">
    <location>
        <begin position="17"/>
        <end position="38"/>
    </location>
</feature>
<feature type="transmembrane region" description="Helical" evidence="2">
    <location>
        <begin position="147"/>
        <end position="165"/>
    </location>
</feature>
<feature type="compositionally biased region" description="Basic and acidic residues" evidence="1">
    <location>
        <begin position="265"/>
        <end position="281"/>
    </location>
</feature>
<keyword evidence="2" id="KW-1133">Transmembrane helix</keyword>
<dbReference type="EMBL" id="MLYV02001136">
    <property type="protein sequence ID" value="PSR72773.1"/>
    <property type="molecule type" value="Genomic_DNA"/>
</dbReference>
<dbReference type="GO" id="GO:0005886">
    <property type="term" value="C:plasma membrane"/>
    <property type="evidence" value="ECO:0007669"/>
    <property type="project" value="TreeGrafter"/>
</dbReference>
<feature type="domain" description="CSC1/OSCA1-like cytosolic" evidence="4">
    <location>
        <begin position="191"/>
        <end position="443"/>
    </location>
</feature>
<dbReference type="OrthoDB" id="1076608at2759"/>
<evidence type="ECO:0000313" key="5">
    <source>
        <dbReference type="EMBL" id="PSR72773.1"/>
    </source>
</evidence>
<gene>
    <name evidence="5" type="ORF">PHLCEN_2v11372</name>
</gene>
<dbReference type="PANTHER" id="PTHR13018:SF143">
    <property type="entry name" value="CSC1_OSCA1-LIKE 7TM REGION DOMAIN-CONTAINING PROTEIN"/>
    <property type="match status" value="1"/>
</dbReference>
<accession>A0A2R6NK88</accession>
<dbReference type="GO" id="GO:0005227">
    <property type="term" value="F:calcium-activated cation channel activity"/>
    <property type="evidence" value="ECO:0007669"/>
    <property type="project" value="InterPro"/>
</dbReference>
<name>A0A2R6NK88_9APHY</name>
<proteinExistence type="predicted"/>
<evidence type="ECO:0000259" key="3">
    <source>
        <dbReference type="Pfam" id="PF13967"/>
    </source>
</evidence>
<feature type="transmembrane region" description="Helical" evidence="2">
    <location>
        <begin position="95"/>
        <end position="114"/>
    </location>
</feature>
<dbReference type="InterPro" id="IPR045122">
    <property type="entry name" value="Csc1-like"/>
</dbReference>
<dbReference type="Pfam" id="PF14703">
    <property type="entry name" value="PHM7_cyt"/>
    <property type="match status" value="1"/>
</dbReference>
<dbReference type="Proteomes" id="UP000186601">
    <property type="component" value="Unassembled WGS sequence"/>
</dbReference>
<feature type="compositionally biased region" description="Basic and acidic residues" evidence="1">
    <location>
        <begin position="388"/>
        <end position="398"/>
    </location>
</feature>
<comment type="caution">
    <text evidence="5">The sequence shown here is derived from an EMBL/GenBank/DDBJ whole genome shotgun (WGS) entry which is preliminary data.</text>
</comment>
<evidence type="ECO:0000259" key="4">
    <source>
        <dbReference type="Pfam" id="PF14703"/>
    </source>
</evidence>
<sequence>MSQVTPEKAEGLDSQTFITALVSNIAVLSVEVIAFVVLKQRLSRIYEPRSYLPPPDKRAIDLPPGPWKWLLATIAIPTGDVLHKNGMDAYMFLRFLRLLIILFASITLLTWLVLLPVDTAGIKDANFSDRLARLSWGNIPDNARGRYAAHIAVVYVSTFWTLFLIRKELIHYTATRQAFLTSRSHASLAQARTVLITSVPEELCDEKELIKWAAFVPGGVQQVWIYRDTTALNQDYKERLAACEKLEGAVSKLIRHIVKAKRKHDSAEEHAKLKKEHADAKARRRGGKKEEGGGGMEYEMQGRVRMDGKGNGNGNAVGRPSTDETVVGDDDGYGERKGSISYEETVHSPTTSASRPYHSRTKTTELEAGNFSPNSPSSSFQPPLSPTAEERSPEHAGGKEVELMMSPEGFMELYAPIKKRPRHRLGTFGLWGKKVDTIDWCKVRNEPVVSRVVY</sequence>
<feature type="domain" description="CSC1/OSCA1-like N-terminal transmembrane" evidence="3">
    <location>
        <begin position="17"/>
        <end position="168"/>
    </location>
</feature>
<dbReference type="InterPro" id="IPR027815">
    <property type="entry name" value="CSC1/OSCA1-like_cyt"/>
</dbReference>
<dbReference type="Pfam" id="PF13967">
    <property type="entry name" value="RSN1_TM"/>
    <property type="match status" value="1"/>
</dbReference>
<evidence type="ECO:0000256" key="2">
    <source>
        <dbReference type="SAM" id="Phobius"/>
    </source>
</evidence>
<organism evidence="5 6">
    <name type="scientific">Hermanssonia centrifuga</name>
    <dbReference type="NCBI Taxonomy" id="98765"/>
    <lineage>
        <taxon>Eukaryota</taxon>
        <taxon>Fungi</taxon>
        <taxon>Dikarya</taxon>
        <taxon>Basidiomycota</taxon>
        <taxon>Agaricomycotina</taxon>
        <taxon>Agaricomycetes</taxon>
        <taxon>Polyporales</taxon>
        <taxon>Meruliaceae</taxon>
        <taxon>Hermanssonia</taxon>
    </lineage>
</organism>
<evidence type="ECO:0008006" key="7">
    <source>
        <dbReference type="Google" id="ProtNLM"/>
    </source>
</evidence>
<reference evidence="5 6" key="1">
    <citation type="submission" date="2018-02" db="EMBL/GenBank/DDBJ databases">
        <title>Genome sequence of the basidiomycete white-rot fungus Phlebia centrifuga.</title>
        <authorList>
            <person name="Granchi Z."/>
            <person name="Peng M."/>
            <person name="de Vries R.P."/>
            <person name="Hilden K."/>
            <person name="Makela M.R."/>
            <person name="Grigoriev I."/>
            <person name="Riley R."/>
        </authorList>
    </citation>
    <scope>NUCLEOTIDE SEQUENCE [LARGE SCALE GENOMIC DNA]</scope>
    <source>
        <strain evidence="5 6">FBCC195</strain>
    </source>
</reference>
<dbReference type="PANTHER" id="PTHR13018">
    <property type="entry name" value="PROBABLE MEMBRANE PROTEIN DUF221-RELATED"/>
    <property type="match status" value="1"/>
</dbReference>
<feature type="region of interest" description="Disordered" evidence="1">
    <location>
        <begin position="264"/>
        <end position="398"/>
    </location>
</feature>
<keyword evidence="2" id="KW-0812">Transmembrane</keyword>
<keyword evidence="6" id="KW-1185">Reference proteome</keyword>
<protein>
    <recommendedName>
        <fullName evidence="7">CSC1/OSCA1-like N-terminal transmembrane domain-containing protein</fullName>
    </recommendedName>
</protein>
<dbReference type="AlphaFoldDB" id="A0A2R6NK88"/>
<feature type="compositionally biased region" description="Low complexity" evidence="1">
    <location>
        <begin position="372"/>
        <end position="382"/>
    </location>
</feature>
<keyword evidence="2" id="KW-0472">Membrane</keyword>
<dbReference type="InterPro" id="IPR032880">
    <property type="entry name" value="CSC1/OSCA1-like_N"/>
</dbReference>
<evidence type="ECO:0000256" key="1">
    <source>
        <dbReference type="SAM" id="MobiDB-lite"/>
    </source>
</evidence>
<dbReference type="STRING" id="98765.A0A2R6NK88"/>
<evidence type="ECO:0000313" key="6">
    <source>
        <dbReference type="Proteomes" id="UP000186601"/>
    </source>
</evidence>